<keyword evidence="3 4" id="KW-0998">Cell outer membrane</keyword>
<dbReference type="HAMAP" id="MF_00925">
    <property type="entry name" value="OM_assembly_BamE"/>
    <property type="match status" value="1"/>
</dbReference>
<reference evidence="6 7" key="1">
    <citation type="submission" date="2019-07" db="EMBL/GenBank/DDBJ databases">
        <title>Reclasification of Spiribacter aquaticus.</title>
        <authorList>
            <person name="Leon M.J."/>
            <person name="Sanchez-Porro C."/>
            <person name="Ventosa A."/>
        </authorList>
    </citation>
    <scope>NUCLEOTIDE SEQUENCE [LARGE SCALE GENOMIC DNA]</scope>
    <source>
        <strain evidence="6 7">SP30</strain>
    </source>
</reference>
<dbReference type="Proteomes" id="UP000316688">
    <property type="component" value="Unassembled WGS sequence"/>
</dbReference>
<dbReference type="EMBL" id="VMKP01000004">
    <property type="protein sequence ID" value="TVO63805.1"/>
    <property type="molecule type" value="Genomic_DNA"/>
</dbReference>
<dbReference type="InterPro" id="IPR007450">
    <property type="entry name" value="BamE_dom"/>
</dbReference>
<dbReference type="AlphaFoldDB" id="A0A557RF81"/>
<dbReference type="GO" id="GO:0051205">
    <property type="term" value="P:protein insertion into membrane"/>
    <property type="evidence" value="ECO:0007669"/>
    <property type="project" value="UniProtKB-UniRule"/>
</dbReference>
<dbReference type="GO" id="GO:0030674">
    <property type="term" value="F:protein-macromolecule adaptor activity"/>
    <property type="evidence" value="ECO:0007669"/>
    <property type="project" value="TreeGrafter"/>
</dbReference>
<proteinExistence type="inferred from homology"/>
<keyword evidence="2 4" id="KW-0472">Membrane</keyword>
<keyword evidence="1 4" id="KW-0732">Signal</keyword>
<comment type="function">
    <text evidence="4">Part of the outer membrane protein assembly complex, which is involved in assembly and insertion of beta-barrel proteins into the outer membrane.</text>
</comment>
<evidence type="ECO:0000256" key="4">
    <source>
        <dbReference type="HAMAP-Rule" id="MF_00925"/>
    </source>
</evidence>
<accession>A0A557RF81</accession>
<dbReference type="InterPro" id="IPR026592">
    <property type="entry name" value="BamE"/>
</dbReference>
<dbReference type="InterPro" id="IPR037873">
    <property type="entry name" value="BamE-like"/>
</dbReference>
<dbReference type="PANTHER" id="PTHR37482:SF1">
    <property type="entry name" value="OUTER MEMBRANE PROTEIN ASSEMBLY FACTOR BAME"/>
    <property type="match status" value="1"/>
</dbReference>
<evidence type="ECO:0000259" key="5">
    <source>
        <dbReference type="Pfam" id="PF04355"/>
    </source>
</evidence>
<feature type="signal peptide" evidence="4">
    <location>
        <begin position="1"/>
        <end position="21"/>
    </location>
</feature>
<evidence type="ECO:0000313" key="6">
    <source>
        <dbReference type="EMBL" id="TVO63805.1"/>
    </source>
</evidence>
<comment type="caution">
    <text evidence="6">The sequence shown here is derived from an EMBL/GenBank/DDBJ whole genome shotgun (WGS) entry which is preliminary data.</text>
</comment>
<evidence type="ECO:0000256" key="3">
    <source>
        <dbReference type="ARBA" id="ARBA00023237"/>
    </source>
</evidence>
<feature type="chain" id="PRO_5022276841" description="Outer membrane protein assembly factor BamE" evidence="4">
    <location>
        <begin position="22"/>
        <end position="127"/>
    </location>
</feature>
<dbReference type="Gene3D" id="3.30.1450.10">
    <property type="match status" value="1"/>
</dbReference>
<dbReference type="Pfam" id="PF04355">
    <property type="entry name" value="BamE"/>
    <property type="match status" value="1"/>
</dbReference>
<protein>
    <recommendedName>
        <fullName evidence="4">Outer membrane protein assembly factor BamE</fullName>
    </recommendedName>
</protein>
<feature type="domain" description="Outer membrane protein assembly factor BamE" evidence="5">
    <location>
        <begin position="41"/>
        <end position="111"/>
    </location>
</feature>
<dbReference type="GO" id="GO:1990063">
    <property type="term" value="C:Bam protein complex"/>
    <property type="evidence" value="ECO:0007669"/>
    <property type="project" value="TreeGrafter"/>
</dbReference>
<comment type="similarity">
    <text evidence="4">Belongs to the BamE family.</text>
</comment>
<dbReference type="PANTHER" id="PTHR37482">
    <property type="entry name" value="OUTER MEMBRANE PROTEIN ASSEMBLY FACTOR BAME"/>
    <property type="match status" value="1"/>
</dbReference>
<evidence type="ECO:0000313" key="7">
    <source>
        <dbReference type="Proteomes" id="UP000316688"/>
    </source>
</evidence>
<evidence type="ECO:0000256" key="2">
    <source>
        <dbReference type="ARBA" id="ARBA00023136"/>
    </source>
</evidence>
<organism evidence="6 7">
    <name type="scientific">Spiribacter aquaticus</name>
    <dbReference type="NCBI Taxonomy" id="1935996"/>
    <lineage>
        <taxon>Bacteria</taxon>
        <taxon>Pseudomonadati</taxon>
        <taxon>Pseudomonadota</taxon>
        <taxon>Gammaproteobacteria</taxon>
        <taxon>Chromatiales</taxon>
        <taxon>Ectothiorhodospiraceae</taxon>
        <taxon>Spiribacter</taxon>
    </lineage>
</organism>
<comment type="subunit">
    <text evidence="4">Part of the Bam complex.</text>
</comment>
<comment type="subcellular location">
    <subcellularLocation>
        <location evidence="4">Cell outer membrane</location>
    </subcellularLocation>
</comment>
<keyword evidence="7" id="KW-1185">Reference proteome</keyword>
<dbReference type="GO" id="GO:0043165">
    <property type="term" value="P:Gram-negative-bacterium-type cell outer membrane assembly"/>
    <property type="evidence" value="ECO:0007669"/>
    <property type="project" value="UniProtKB-UniRule"/>
</dbReference>
<evidence type="ECO:0000256" key="1">
    <source>
        <dbReference type="ARBA" id="ARBA00022729"/>
    </source>
</evidence>
<gene>
    <name evidence="4" type="primary">bamE</name>
    <name evidence="6" type="ORF">FPL11_09090</name>
</gene>
<name>A0A557RF81_9GAMM</name>
<sequence length="127" mass="13959" precursor="true">MISVYTGKRIVAALLVSAALAGCASTVEELPILYKPEIRQGTLFDEADVDELRAGMTRRQVRFVLGPPTIDDPFTDDRWDYVYEVEPRSADVEAVSRRLTLTFDANGLATARGDFVDADHPLAGTAR</sequence>